<name>A0A375B7V6_9BURK</name>
<gene>
    <name evidence="1" type="ORF">CBM2589_B10039</name>
</gene>
<proteinExistence type="predicted"/>
<protein>
    <submittedName>
        <fullName evidence="1">Uncharacterized protein</fullName>
    </submittedName>
</protein>
<accession>A0A375B7V6</accession>
<evidence type="ECO:0000313" key="1">
    <source>
        <dbReference type="EMBL" id="SOY39724.1"/>
    </source>
</evidence>
<comment type="caution">
    <text evidence="1">The sequence shown here is derived from an EMBL/GenBank/DDBJ whole genome shotgun (WGS) entry which is preliminary data.</text>
</comment>
<organism evidence="1">
    <name type="scientific">Cupriavidus taiwanensis</name>
    <dbReference type="NCBI Taxonomy" id="164546"/>
    <lineage>
        <taxon>Bacteria</taxon>
        <taxon>Pseudomonadati</taxon>
        <taxon>Pseudomonadota</taxon>
        <taxon>Betaproteobacteria</taxon>
        <taxon>Burkholderiales</taxon>
        <taxon>Burkholderiaceae</taxon>
        <taxon>Cupriavidus</taxon>
    </lineage>
</organism>
<sequence length="31" mass="3604">MLHTQFSQRHDVAIDGQTGLDWARTNLIHEI</sequence>
<dbReference type="EMBL" id="OFSP01000001">
    <property type="protein sequence ID" value="SOY39724.1"/>
    <property type="molecule type" value="Genomic_DNA"/>
</dbReference>
<dbReference type="AlphaFoldDB" id="A0A375B7V6"/>
<dbReference type="Proteomes" id="UP000256297">
    <property type="component" value="Chromosome CBM2589_b"/>
</dbReference>
<reference evidence="1" key="1">
    <citation type="submission" date="2018-01" db="EMBL/GenBank/DDBJ databases">
        <authorList>
            <person name="Clerissi C."/>
        </authorList>
    </citation>
    <scope>NUCLEOTIDE SEQUENCE</scope>
    <source>
        <strain evidence="1">Cupriavidus taiwanensis STM 3521</strain>
    </source>
</reference>